<evidence type="ECO:0000313" key="2">
    <source>
        <dbReference type="EMBL" id="KAH8030858.1"/>
    </source>
</evidence>
<sequence>MQPTVSISVRRVAGAIDNPGTRNKWVNFPIMVEEKAALKEEFLWFGPLLGVMRCVDGSFVALRRGQKAPFWRRESYFALNVMFIFVADMLILAVEPLRSGLDDDSHICVRPRI</sequence>
<keyword evidence="1" id="KW-0812">Transmembrane</keyword>
<reference evidence="2" key="1">
    <citation type="journal article" date="2020" name="Cell">
        <title>Large-Scale Comparative Analyses of Tick Genomes Elucidate Their Genetic Diversity and Vector Capacities.</title>
        <authorList>
            <consortium name="Tick Genome and Microbiome Consortium (TIGMIC)"/>
            <person name="Jia N."/>
            <person name="Wang J."/>
            <person name="Shi W."/>
            <person name="Du L."/>
            <person name="Sun Y."/>
            <person name="Zhan W."/>
            <person name="Jiang J.F."/>
            <person name="Wang Q."/>
            <person name="Zhang B."/>
            <person name="Ji P."/>
            <person name="Bell-Sakyi L."/>
            <person name="Cui X.M."/>
            <person name="Yuan T.T."/>
            <person name="Jiang B.G."/>
            <person name="Yang W.F."/>
            <person name="Lam T.T."/>
            <person name="Chang Q.C."/>
            <person name="Ding S.J."/>
            <person name="Wang X.J."/>
            <person name="Zhu J.G."/>
            <person name="Ruan X.D."/>
            <person name="Zhao L."/>
            <person name="Wei J.T."/>
            <person name="Ye R.Z."/>
            <person name="Que T.C."/>
            <person name="Du C.H."/>
            <person name="Zhou Y.H."/>
            <person name="Cheng J.X."/>
            <person name="Dai P.F."/>
            <person name="Guo W.B."/>
            <person name="Han X.H."/>
            <person name="Huang E.J."/>
            <person name="Li L.F."/>
            <person name="Wei W."/>
            <person name="Gao Y.C."/>
            <person name="Liu J.Z."/>
            <person name="Shao H.Z."/>
            <person name="Wang X."/>
            <person name="Wang C.C."/>
            <person name="Yang T.C."/>
            <person name="Huo Q.B."/>
            <person name="Li W."/>
            <person name="Chen H.Y."/>
            <person name="Chen S.E."/>
            <person name="Zhou L.G."/>
            <person name="Ni X.B."/>
            <person name="Tian J.H."/>
            <person name="Sheng Y."/>
            <person name="Liu T."/>
            <person name="Pan Y.S."/>
            <person name="Xia L.Y."/>
            <person name="Li J."/>
            <person name="Zhao F."/>
            <person name="Cao W.C."/>
        </authorList>
    </citation>
    <scope>NUCLEOTIDE SEQUENCE</scope>
    <source>
        <strain evidence="2">Rmic-2018</strain>
    </source>
</reference>
<comment type="caution">
    <text evidence="2">The sequence shown here is derived from an EMBL/GenBank/DDBJ whole genome shotgun (WGS) entry which is preliminary data.</text>
</comment>
<keyword evidence="1" id="KW-1133">Transmembrane helix</keyword>
<accession>A0A9J6E951</accession>
<proteinExistence type="predicted"/>
<organism evidence="2 3">
    <name type="scientific">Rhipicephalus microplus</name>
    <name type="common">Cattle tick</name>
    <name type="synonym">Boophilus microplus</name>
    <dbReference type="NCBI Taxonomy" id="6941"/>
    <lineage>
        <taxon>Eukaryota</taxon>
        <taxon>Metazoa</taxon>
        <taxon>Ecdysozoa</taxon>
        <taxon>Arthropoda</taxon>
        <taxon>Chelicerata</taxon>
        <taxon>Arachnida</taxon>
        <taxon>Acari</taxon>
        <taxon>Parasitiformes</taxon>
        <taxon>Ixodida</taxon>
        <taxon>Ixodoidea</taxon>
        <taxon>Ixodidae</taxon>
        <taxon>Rhipicephalinae</taxon>
        <taxon>Rhipicephalus</taxon>
        <taxon>Boophilus</taxon>
    </lineage>
</organism>
<keyword evidence="1" id="KW-0472">Membrane</keyword>
<evidence type="ECO:0000313" key="3">
    <source>
        <dbReference type="Proteomes" id="UP000821866"/>
    </source>
</evidence>
<protein>
    <recommendedName>
        <fullName evidence="4">DDE Tnp4 domain-containing protein</fullName>
    </recommendedName>
</protein>
<keyword evidence="3" id="KW-1185">Reference proteome</keyword>
<name>A0A9J6E951_RHIMP</name>
<evidence type="ECO:0008006" key="4">
    <source>
        <dbReference type="Google" id="ProtNLM"/>
    </source>
</evidence>
<feature type="transmembrane region" description="Helical" evidence="1">
    <location>
        <begin position="74"/>
        <end position="94"/>
    </location>
</feature>
<gene>
    <name evidence="2" type="ORF">HPB51_012061</name>
</gene>
<dbReference type="EMBL" id="JABSTU010000005">
    <property type="protein sequence ID" value="KAH8030858.1"/>
    <property type="molecule type" value="Genomic_DNA"/>
</dbReference>
<dbReference type="Proteomes" id="UP000821866">
    <property type="component" value="Chromosome 3"/>
</dbReference>
<evidence type="ECO:0000256" key="1">
    <source>
        <dbReference type="SAM" id="Phobius"/>
    </source>
</evidence>
<reference evidence="2" key="2">
    <citation type="submission" date="2021-09" db="EMBL/GenBank/DDBJ databases">
        <authorList>
            <person name="Jia N."/>
            <person name="Wang J."/>
            <person name="Shi W."/>
            <person name="Du L."/>
            <person name="Sun Y."/>
            <person name="Zhan W."/>
            <person name="Jiang J."/>
            <person name="Wang Q."/>
            <person name="Zhang B."/>
            <person name="Ji P."/>
            <person name="Sakyi L.B."/>
            <person name="Cui X."/>
            <person name="Yuan T."/>
            <person name="Jiang B."/>
            <person name="Yang W."/>
            <person name="Lam T.T.-Y."/>
            <person name="Chang Q."/>
            <person name="Ding S."/>
            <person name="Wang X."/>
            <person name="Zhu J."/>
            <person name="Ruan X."/>
            <person name="Zhao L."/>
            <person name="Wei J."/>
            <person name="Que T."/>
            <person name="Du C."/>
            <person name="Cheng J."/>
            <person name="Dai P."/>
            <person name="Han X."/>
            <person name="Huang E."/>
            <person name="Gao Y."/>
            <person name="Liu J."/>
            <person name="Shao H."/>
            <person name="Ye R."/>
            <person name="Li L."/>
            <person name="Wei W."/>
            <person name="Wang X."/>
            <person name="Wang C."/>
            <person name="Huo Q."/>
            <person name="Li W."/>
            <person name="Guo W."/>
            <person name="Chen H."/>
            <person name="Chen S."/>
            <person name="Zhou L."/>
            <person name="Zhou L."/>
            <person name="Ni X."/>
            <person name="Tian J."/>
            <person name="Zhou Y."/>
            <person name="Sheng Y."/>
            <person name="Liu T."/>
            <person name="Pan Y."/>
            <person name="Xia L."/>
            <person name="Li J."/>
            <person name="Zhao F."/>
            <person name="Cao W."/>
        </authorList>
    </citation>
    <scope>NUCLEOTIDE SEQUENCE</scope>
    <source>
        <strain evidence="2">Rmic-2018</strain>
        <tissue evidence="2">Larvae</tissue>
    </source>
</reference>
<dbReference type="AlphaFoldDB" id="A0A9J6E951"/>